<feature type="modified residue" description="4-aspartylphosphate" evidence="5">
    <location>
        <position position="55"/>
    </location>
</feature>
<dbReference type="PANTHER" id="PTHR43214:SF24">
    <property type="entry name" value="TRANSCRIPTIONAL REGULATORY PROTEIN NARL-RELATED"/>
    <property type="match status" value="1"/>
</dbReference>
<dbReference type="Pfam" id="PF00072">
    <property type="entry name" value="Response_reg"/>
    <property type="match status" value="1"/>
</dbReference>
<dbReference type="SMART" id="SM00421">
    <property type="entry name" value="HTH_LUXR"/>
    <property type="match status" value="1"/>
</dbReference>
<dbReference type="EMBL" id="JBIAHM010000018">
    <property type="protein sequence ID" value="MFE9604913.1"/>
    <property type="molecule type" value="Genomic_DNA"/>
</dbReference>
<dbReference type="Pfam" id="PF00196">
    <property type="entry name" value="GerE"/>
    <property type="match status" value="1"/>
</dbReference>
<evidence type="ECO:0000313" key="9">
    <source>
        <dbReference type="Proteomes" id="UP001601303"/>
    </source>
</evidence>
<evidence type="ECO:0000256" key="4">
    <source>
        <dbReference type="ARBA" id="ARBA00023163"/>
    </source>
</evidence>
<keyword evidence="9" id="KW-1185">Reference proteome</keyword>
<evidence type="ECO:0000259" key="7">
    <source>
        <dbReference type="PROSITE" id="PS50110"/>
    </source>
</evidence>
<reference evidence="8 9" key="1">
    <citation type="submission" date="2024-10" db="EMBL/GenBank/DDBJ databases">
        <title>The Natural Products Discovery Center: Release of the First 8490 Sequenced Strains for Exploring Actinobacteria Biosynthetic Diversity.</title>
        <authorList>
            <person name="Kalkreuter E."/>
            <person name="Kautsar S.A."/>
            <person name="Yang D."/>
            <person name="Bader C.D."/>
            <person name="Teijaro C.N."/>
            <person name="Fluegel L."/>
            <person name="Davis C.M."/>
            <person name="Simpson J.R."/>
            <person name="Lauterbach L."/>
            <person name="Steele A.D."/>
            <person name="Gui C."/>
            <person name="Meng S."/>
            <person name="Li G."/>
            <person name="Viehrig K."/>
            <person name="Ye F."/>
            <person name="Su P."/>
            <person name="Kiefer A.F."/>
            <person name="Nichols A."/>
            <person name="Cepeda A.J."/>
            <person name="Yan W."/>
            <person name="Fan B."/>
            <person name="Jiang Y."/>
            <person name="Adhikari A."/>
            <person name="Zheng C.-J."/>
            <person name="Schuster L."/>
            <person name="Cowan T.M."/>
            <person name="Smanski M.J."/>
            <person name="Chevrette M.G."/>
            <person name="De Carvalho L.P.S."/>
            <person name="Shen B."/>
        </authorList>
    </citation>
    <scope>NUCLEOTIDE SEQUENCE [LARGE SCALE GENOMIC DNA]</scope>
    <source>
        <strain evidence="8 9">NPDC006488</strain>
    </source>
</reference>
<dbReference type="RefSeq" id="WP_388113767.1">
    <property type="nucleotide sequence ID" value="NZ_JBIAHM010000018.1"/>
</dbReference>
<protein>
    <submittedName>
        <fullName evidence="8">Response regulator</fullName>
    </submittedName>
</protein>
<evidence type="ECO:0000313" key="8">
    <source>
        <dbReference type="EMBL" id="MFE9604913.1"/>
    </source>
</evidence>
<dbReference type="PROSITE" id="PS50043">
    <property type="entry name" value="HTH_LUXR_2"/>
    <property type="match status" value="1"/>
</dbReference>
<dbReference type="SUPFAM" id="SSF52172">
    <property type="entry name" value="CheY-like"/>
    <property type="match status" value="1"/>
</dbReference>
<keyword evidence="1 5" id="KW-0597">Phosphoprotein</keyword>
<dbReference type="PROSITE" id="PS00622">
    <property type="entry name" value="HTH_LUXR_1"/>
    <property type="match status" value="1"/>
</dbReference>
<evidence type="ECO:0000256" key="1">
    <source>
        <dbReference type="ARBA" id="ARBA00022553"/>
    </source>
</evidence>
<feature type="domain" description="Response regulatory" evidence="7">
    <location>
        <begin position="4"/>
        <end position="122"/>
    </location>
</feature>
<evidence type="ECO:0000256" key="2">
    <source>
        <dbReference type="ARBA" id="ARBA00023015"/>
    </source>
</evidence>
<dbReference type="SMART" id="SM00448">
    <property type="entry name" value="REC"/>
    <property type="match status" value="1"/>
</dbReference>
<name>A0ABW6MHS8_9ACTN</name>
<dbReference type="Proteomes" id="UP001601303">
    <property type="component" value="Unassembled WGS sequence"/>
</dbReference>
<keyword evidence="4" id="KW-0804">Transcription</keyword>
<dbReference type="PROSITE" id="PS50110">
    <property type="entry name" value="RESPONSE_REGULATORY"/>
    <property type="match status" value="1"/>
</dbReference>
<evidence type="ECO:0000256" key="5">
    <source>
        <dbReference type="PROSITE-ProRule" id="PRU00169"/>
    </source>
</evidence>
<accession>A0ABW6MHS8</accession>
<sequence>MTIRVLLADDQALLRATFRILIDTCEDMEVVGEAADGAEAIALAGAHRPDLVLMDIRMPGTDGLTATTAICADPALSGTRVLILTTFEVDEYVAQALRAGASGFLGKDVTAEALLAGIRTVASGESLLSPLATRTLISRFLATPVPSARLATPDRLGVLTAREREIMAMAAEGHSNDEIAEQLYVSPLTVRTHVHRAMTKLDARDRAQLVVMAYQSGLVQAPPPPGPAL</sequence>
<keyword evidence="3" id="KW-0238">DNA-binding</keyword>
<evidence type="ECO:0000256" key="3">
    <source>
        <dbReference type="ARBA" id="ARBA00023125"/>
    </source>
</evidence>
<dbReference type="InterPro" id="IPR058245">
    <property type="entry name" value="NreC/VraR/RcsB-like_REC"/>
</dbReference>
<dbReference type="InterPro" id="IPR011006">
    <property type="entry name" value="CheY-like_superfamily"/>
</dbReference>
<dbReference type="InterPro" id="IPR016032">
    <property type="entry name" value="Sig_transdc_resp-reg_C-effctor"/>
</dbReference>
<dbReference type="CDD" id="cd06170">
    <property type="entry name" value="LuxR_C_like"/>
    <property type="match status" value="1"/>
</dbReference>
<feature type="domain" description="HTH luxR-type" evidence="6">
    <location>
        <begin position="152"/>
        <end position="217"/>
    </location>
</feature>
<dbReference type="InterPro" id="IPR000792">
    <property type="entry name" value="Tscrpt_reg_LuxR_C"/>
</dbReference>
<organism evidence="8 9">
    <name type="scientific">Streptomyces hokutonensis</name>
    <dbReference type="NCBI Taxonomy" id="1306990"/>
    <lineage>
        <taxon>Bacteria</taxon>
        <taxon>Bacillati</taxon>
        <taxon>Actinomycetota</taxon>
        <taxon>Actinomycetes</taxon>
        <taxon>Kitasatosporales</taxon>
        <taxon>Streptomycetaceae</taxon>
        <taxon>Streptomyces</taxon>
    </lineage>
</organism>
<dbReference type="InterPro" id="IPR001789">
    <property type="entry name" value="Sig_transdc_resp-reg_receiver"/>
</dbReference>
<comment type="caution">
    <text evidence="8">The sequence shown here is derived from an EMBL/GenBank/DDBJ whole genome shotgun (WGS) entry which is preliminary data.</text>
</comment>
<dbReference type="SUPFAM" id="SSF46894">
    <property type="entry name" value="C-terminal effector domain of the bipartite response regulators"/>
    <property type="match status" value="1"/>
</dbReference>
<dbReference type="PRINTS" id="PR00038">
    <property type="entry name" value="HTHLUXR"/>
</dbReference>
<proteinExistence type="predicted"/>
<dbReference type="Gene3D" id="3.40.50.2300">
    <property type="match status" value="1"/>
</dbReference>
<dbReference type="CDD" id="cd17535">
    <property type="entry name" value="REC_NarL-like"/>
    <property type="match status" value="1"/>
</dbReference>
<keyword evidence="2" id="KW-0805">Transcription regulation</keyword>
<dbReference type="PANTHER" id="PTHR43214">
    <property type="entry name" value="TWO-COMPONENT RESPONSE REGULATOR"/>
    <property type="match status" value="1"/>
</dbReference>
<dbReference type="InterPro" id="IPR039420">
    <property type="entry name" value="WalR-like"/>
</dbReference>
<evidence type="ECO:0000259" key="6">
    <source>
        <dbReference type="PROSITE" id="PS50043"/>
    </source>
</evidence>
<gene>
    <name evidence="8" type="ORF">ACFYNQ_41020</name>
</gene>